<dbReference type="SUPFAM" id="SSF53732">
    <property type="entry name" value="Aconitase iron-sulfur domain"/>
    <property type="match status" value="1"/>
</dbReference>
<comment type="subunit">
    <text evidence="6">Heterodimer of LeuC and LeuD.</text>
</comment>
<dbReference type="InterPro" id="IPR018136">
    <property type="entry name" value="Aconitase_4Fe-4S_BS"/>
</dbReference>
<keyword evidence="6" id="KW-0432">Leucine biosynthesis</keyword>
<keyword evidence="6" id="KW-0100">Branched-chain amino acid biosynthesis</keyword>
<evidence type="ECO:0000256" key="1">
    <source>
        <dbReference type="ARBA" id="ARBA00022485"/>
    </source>
</evidence>
<dbReference type="NCBIfam" id="NF001614">
    <property type="entry name" value="PRK00402.1"/>
    <property type="match status" value="1"/>
</dbReference>
<dbReference type="PROSITE" id="PS00450">
    <property type="entry name" value="ACONITASE_1"/>
    <property type="match status" value="1"/>
</dbReference>
<dbReference type="NCBIfam" id="TIGR01343">
    <property type="entry name" value="hacA_fam"/>
    <property type="match status" value="1"/>
</dbReference>
<dbReference type="InterPro" id="IPR001030">
    <property type="entry name" value="Acoase/IPM_deHydtase_lsu_aba"/>
</dbReference>
<organism evidence="8 9">
    <name type="scientific">Feifania hominis</name>
    <dbReference type="NCBI Taxonomy" id="2763660"/>
    <lineage>
        <taxon>Bacteria</taxon>
        <taxon>Bacillati</taxon>
        <taxon>Bacillota</taxon>
        <taxon>Clostridia</taxon>
        <taxon>Eubacteriales</taxon>
        <taxon>Feifaniaceae</taxon>
        <taxon>Feifania</taxon>
    </lineage>
</organism>
<evidence type="ECO:0000313" key="8">
    <source>
        <dbReference type="EMBL" id="MBC8535690.1"/>
    </source>
</evidence>
<feature type="domain" description="Aconitase/3-isopropylmalate dehydratase large subunit alpha/beta/alpha" evidence="7">
    <location>
        <begin position="8"/>
        <end position="411"/>
    </location>
</feature>
<dbReference type="InterPro" id="IPR006251">
    <property type="entry name" value="Homoacnase/IPMdehydase_lsu"/>
</dbReference>
<evidence type="ECO:0000256" key="6">
    <source>
        <dbReference type="HAMAP-Rule" id="MF_01027"/>
    </source>
</evidence>
<keyword evidence="1 6" id="KW-0004">4Fe-4S</keyword>
<dbReference type="InterPro" id="IPR050067">
    <property type="entry name" value="IPM_dehydratase_rel_enz"/>
</dbReference>
<evidence type="ECO:0000256" key="3">
    <source>
        <dbReference type="ARBA" id="ARBA00023004"/>
    </source>
</evidence>
<evidence type="ECO:0000256" key="5">
    <source>
        <dbReference type="ARBA" id="ARBA00023239"/>
    </source>
</evidence>
<dbReference type="Pfam" id="PF00330">
    <property type="entry name" value="Aconitase"/>
    <property type="match status" value="1"/>
</dbReference>
<dbReference type="GO" id="GO:0009098">
    <property type="term" value="P:L-leucine biosynthetic process"/>
    <property type="evidence" value="ECO:0007669"/>
    <property type="project" value="UniProtKB-UniRule"/>
</dbReference>
<keyword evidence="3 6" id="KW-0408">Iron</keyword>
<dbReference type="InterPro" id="IPR036008">
    <property type="entry name" value="Aconitase_4Fe-4S_dom"/>
</dbReference>
<proteinExistence type="inferred from homology"/>
<dbReference type="InterPro" id="IPR015931">
    <property type="entry name" value="Acnase/IPM_dHydase_lsu_aba_1/3"/>
</dbReference>
<feature type="binding site" evidence="6">
    <location>
        <position position="300"/>
    </location>
    <ligand>
        <name>[4Fe-4S] cluster</name>
        <dbReference type="ChEBI" id="CHEBI:49883"/>
    </ligand>
</feature>
<evidence type="ECO:0000256" key="4">
    <source>
        <dbReference type="ARBA" id="ARBA00023014"/>
    </source>
</evidence>
<keyword evidence="5 6" id="KW-0456">Lyase</keyword>
<reference evidence="8" key="1">
    <citation type="submission" date="2020-08" db="EMBL/GenBank/DDBJ databases">
        <title>Genome public.</title>
        <authorList>
            <person name="Liu C."/>
            <person name="Sun Q."/>
        </authorList>
    </citation>
    <scope>NUCLEOTIDE SEQUENCE</scope>
    <source>
        <strain evidence="8">BX7</strain>
    </source>
</reference>
<comment type="function">
    <text evidence="6">Catalyzes the isomerization between 2-isopropylmalate and 3-isopropylmalate, via the formation of 2-isopropylmaleate.</text>
</comment>
<comment type="pathway">
    <text evidence="6">Amino-acid biosynthesis; L-leucine biosynthesis; L-leucine from 3-methyl-2-oxobutanoate: step 2/4.</text>
</comment>
<comment type="similarity">
    <text evidence="6">Belongs to the aconitase/IPM isomerase family. LeuC type 2 subfamily.</text>
</comment>
<keyword evidence="6" id="KW-0028">Amino-acid biosynthesis</keyword>
<dbReference type="InterPro" id="IPR033941">
    <property type="entry name" value="IPMI_cat"/>
</dbReference>
<dbReference type="EC" id="4.2.1.33" evidence="6"/>
<name>A0A926DB05_9FIRM</name>
<feature type="binding site" evidence="6">
    <location>
        <position position="363"/>
    </location>
    <ligand>
        <name>[4Fe-4S] cluster</name>
        <dbReference type="ChEBI" id="CHEBI:49883"/>
    </ligand>
</feature>
<dbReference type="GO" id="GO:0046872">
    <property type="term" value="F:metal ion binding"/>
    <property type="evidence" value="ECO:0007669"/>
    <property type="project" value="UniProtKB-KW"/>
</dbReference>
<feature type="binding site" evidence="6">
    <location>
        <position position="360"/>
    </location>
    <ligand>
        <name>[4Fe-4S] cluster</name>
        <dbReference type="ChEBI" id="CHEBI:49883"/>
    </ligand>
</feature>
<dbReference type="GO" id="GO:0003861">
    <property type="term" value="F:3-isopropylmalate dehydratase activity"/>
    <property type="evidence" value="ECO:0007669"/>
    <property type="project" value="UniProtKB-UniRule"/>
</dbReference>
<dbReference type="RefSeq" id="WP_249299419.1">
    <property type="nucleotide sequence ID" value="NZ_JACRSP010000001.1"/>
</dbReference>
<dbReference type="Gene3D" id="3.30.499.10">
    <property type="entry name" value="Aconitase, domain 3"/>
    <property type="match status" value="2"/>
</dbReference>
<dbReference type="CDD" id="cd01583">
    <property type="entry name" value="IPMI"/>
    <property type="match status" value="1"/>
</dbReference>
<comment type="cofactor">
    <cofactor evidence="6">
        <name>[4Fe-4S] cluster</name>
        <dbReference type="ChEBI" id="CHEBI:49883"/>
    </cofactor>
    <text evidence="6">Binds 1 [4Fe-4S] cluster per subunit.</text>
</comment>
<gene>
    <name evidence="6 8" type="primary">leuC</name>
    <name evidence="8" type="ORF">H8695_03165</name>
</gene>
<evidence type="ECO:0000259" key="7">
    <source>
        <dbReference type="Pfam" id="PF00330"/>
    </source>
</evidence>
<dbReference type="EMBL" id="JACRSP010000001">
    <property type="protein sequence ID" value="MBC8535690.1"/>
    <property type="molecule type" value="Genomic_DNA"/>
</dbReference>
<dbReference type="NCBIfam" id="TIGR02086">
    <property type="entry name" value="IPMI_arch"/>
    <property type="match status" value="1"/>
</dbReference>
<keyword evidence="4 6" id="KW-0411">Iron-sulfur</keyword>
<evidence type="ECO:0000256" key="2">
    <source>
        <dbReference type="ARBA" id="ARBA00022723"/>
    </source>
</evidence>
<dbReference type="Proteomes" id="UP000620366">
    <property type="component" value="Unassembled WGS sequence"/>
</dbReference>
<keyword evidence="2 6" id="KW-0479">Metal-binding</keyword>
<sequence length="424" mass="45076">MGMTMTQKIIAAHAGKSEVHAGELVNAKLDLVLGNDITTPVAINEFEKAGFDGIFNRSKIAIVLDHFVPNKDIKSAEQCKQCRTFAKSMNVENFFDVGQMGIEHALLPEKGLVGPGELVIGADSHTCTYGALGAFSTGVGSTDMAAGMATGELWFKVPAAIRFVLTGKPGRWVSGKDVILHIIGKIGVDGALYRSMEFTGPGCAHLTMDDRLCICNMAIEAGGKNGIFEVDDVTVDYITGRVKRPYQVYRADPDAEYEQTIEIDLGEIKPTVSFPHQPDNTRTIDKVGDVKIDQVVIGSCTNGRLSDLAAAAEIFKGRKVADGVRAIIIPATQHIYKEAMKRGYLETFIDAGCVVSTPTCGPCLGGYMGILADGERAVTTTNRNFVGRMGHPGSEVYLASPAVAAASAVAGKIAGPDSICKEAV</sequence>
<dbReference type="PROSITE" id="PS01244">
    <property type="entry name" value="ACONITASE_2"/>
    <property type="match status" value="1"/>
</dbReference>
<protein>
    <recommendedName>
        <fullName evidence="6">3-isopropylmalate dehydratase large subunit</fullName>
        <ecNumber evidence="6">4.2.1.33</ecNumber>
    </recommendedName>
    <alternativeName>
        <fullName evidence="6">Alpha-IPM isomerase</fullName>
        <shortName evidence="6">IPMI</shortName>
    </alternativeName>
    <alternativeName>
        <fullName evidence="6">Isopropylmalate isomerase</fullName>
    </alternativeName>
</protein>
<dbReference type="InterPro" id="IPR011823">
    <property type="entry name" value="IsopropMal_deHydtase_lsu_bac"/>
</dbReference>
<evidence type="ECO:0000313" key="9">
    <source>
        <dbReference type="Proteomes" id="UP000620366"/>
    </source>
</evidence>
<dbReference type="HAMAP" id="MF_01027">
    <property type="entry name" value="LeuC_type2"/>
    <property type="match status" value="1"/>
</dbReference>
<comment type="catalytic activity">
    <reaction evidence="6">
        <text>(2R,3S)-3-isopropylmalate = (2S)-2-isopropylmalate</text>
        <dbReference type="Rhea" id="RHEA:32287"/>
        <dbReference type="ChEBI" id="CHEBI:1178"/>
        <dbReference type="ChEBI" id="CHEBI:35121"/>
        <dbReference type="EC" id="4.2.1.33"/>
    </reaction>
</comment>
<dbReference type="InterPro" id="IPR011826">
    <property type="entry name" value="HAcnase/IPMdehydase_lsu_prok"/>
</dbReference>
<keyword evidence="9" id="KW-1185">Reference proteome</keyword>
<dbReference type="AlphaFoldDB" id="A0A926DB05"/>
<dbReference type="PANTHER" id="PTHR43822">
    <property type="entry name" value="HOMOACONITASE, MITOCHONDRIAL-RELATED"/>
    <property type="match status" value="1"/>
</dbReference>
<dbReference type="GO" id="GO:0051539">
    <property type="term" value="F:4 iron, 4 sulfur cluster binding"/>
    <property type="evidence" value="ECO:0007669"/>
    <property type="project" value="UniProtKB-KW"/>
</dbReference>
<accession>A0A926DB05</accession>
<dbReference type="PRINTS" id="PR00415">
    <property type="entry name" value="ACONITASE"/>
</dbReference>
<comment type="caution">
    <text evidence="8">The sequence shown here is derived from an EMBL/GenBank/DDBJ whole genome shotgun (WGS) entry which is preliminary data.</text>
</comment>
<dbReference type="NCBIfam" id="TIGR02083">
    <property type="entry name" value="LEU2"/>
    <property type="match status" value="1"/>
</dbReference>
<dbReference type="PANTHER" id="PTHR43822:SF16">
    <property type="entry name" value="3-ISOPROPYLMALATE DEHYDRATASE LARGE SUBUNIT 2"/>
    <property type="match status" value="1"/>
</dbReference>